<dbReference type="EMBL" id="UYRT01080689">
    <property type="protein sequence ID" value="VDN23197.1"/>
    <property type="molecule type" value="Genomic_DNA"/>
</dbReference>
<accession>A0A183DYV9</accession>
<reference evidence="4" key="1">
    <citation type="submission" date="2016-06" db="UniProtKB">
        <authorList>
            <consortium name="WormBaseParasite"/>
        </authorList>
    </citation>
    <scope>IDENTIFICATION</scope>
</reference>
<evidence type="ECO:0000256" key="1">
    <source>
        <dbReference type="SAM" id="MobiDB-lite"/>
    </source>
</evidence>
<reference evidence="2 3" key="2">
    <citation type="submission" date="2018-11" db="EMBL/GenBank/DDBJ databases">
        <authorList>
            <consortium name="Pathogen Informatics"/>
        </authorList>
    </citation>
    <scope>NUCLEOTIDE SEQUENCE [LARGE SCALE GENOMIC DNA]</scope>
</reference>
<feature type="region of interest" description="Disordered" evidence="1">
    <location>
        <begin position="35"/>
        <end position="59"/>
    </location>
</feature>
<evidence type="ECO:0000313" key="2">
    <source>
        <dbReference type="EMBL" id="VDN23197.1"/>
    </source>
</evidence>
<dbReference type="OrthoDB" id="410104at2759"/>
<sequence length="116" mass="13182">MEPKGDIGLQYKFLLKVLRRMTEYYDNYRKEKIKQGAEQRMSTKESMERSAAAAPHFSTASVIPPSEVESIKPNKAAGLDRIHVDELKASGETTTKTPSPRFTWHLETGTIQAKWI</sequence>
<feature type="compositionally biased region" description="Basic and acidic residues" evidence="1">
    <location>
        <begin position="35"/>
        <end position="48"/>
    </location>
</feature>
<evidence type="ECO:0000313" key="3">
    <source>
        <dbReference type="Proteomes" id="UP000271098"/>
    </source>
</evidence>
<gene>
    <name evidence="2" type="ORF">GPUH_LOCUS13900</name>
</gene>
<proteinExistence type="predicted"/>
<keyword evidence="3" id="KW-1185">Reference proteome</keyword>
<evidence type="ECO:0000313" key="4">
    <source>
        <dbReference type="WBParaSite" id="GPUH_0001391501-mRNA-1"/>
    </source>
</evidence>
<name>A0A183DYV9_9BILA</name>
<organism evidence="4">
    <name type="scientific">Gongylonema pulchrum</name>
    <dbReference type="NCBI Taxonomy" id="637853"/>
    <lineage>
        <taxon>Eukaryota</taxon>
        <taxon>Metazoa</taxon>
        <taxon>Ecdysozoa</taxon>
        <taxon>Nematoda</taxon>
        <taxon>Chromadorea</taxon>
        <taxon>Rhabditida</taxon>
        <taxon>Spirurina</taxon>
        <taxon>Spiruromorpha</taxon>
        <taxon>Spiruroidea</taxon>
        <taxon>Gongylonematidae</taxon>
        <taxon>Gongylonema</taxon>
    </lineage>
</organism>
<protein>
    <submittedName>
        <fullName evidence="2 4">Uncharacterized protein</fullName>
    </submittedName>
</protein>
<dbReference type="Proteomes" id="UP000271098">
    <property type="component" value="Unassembled WGS sequence"/>
</dbReference>
<dbReference type="WBParaSite" id="GPUH_0001391501-mRNA-1">
    <property type="protein sequence ID" value="GPUH_0001391501-mRNA-1"/>
    <property type="gene ID" value="GPUH_0001391501"/>
</dbReference>
<dbReference type="AlphaFoldDB" id="A0A183DYV9"/>